<dbReference type="SUPFAM" id="SSF53649">
    <property type="entry name" value="Alkaline phosphatase-like"/>
    <property type="match status" value="1"/>
</dbReference>
<dbReference type="PANTHER" id="PTHR42693">
    <property type="entry name" value="ARYLSULFATASE FAMILY MEMBER"/>
    <property type="match status" value="1"/>
</dbReference>
<dbReference type="InterPro" id="IPR017850">
    <property type="entry name" value="Alkaline_phosphatase_core_sf"/>
</dbReference>
<dbReference type="RefSeq" id="WP_267664535.1">
    <property type="nucleotide sequence ID" value="NZ_JAODIX010000039.1"/>
</dbReference>
<evidence type="ECO:0000256" key="2">
    <source>
        <dbReference type="SAM" id="MobiDB-lite"/>
    </source>
</evidence>
<evidence type="ECO:0000259" key="3">
    <source>
        <dbReference type="Pfam" id="PF00884"/>
    </source>
</evidence>
<feature type="region of interest" description="Disordered" evidence="2">
    <location>
        <begin position="380"/>
        <end position="432"/>
    </location>
</feature>
<organism evidence="4 5">
    <name type="scientific">Halorubrum yunnanense</name>
    <dbReference type="NCBI Taxonomy" id="1526162"/>
    <lineage>
        <taxon>Archaea</taxon>
        <taxon>Methanobacteriati</taxon>
        <taxon>Methanobacteriota</taxon>
        <taxon>Stenosarchaea group</taxon>
        <taxon>Halobacteria</taxon>
        <taxon>Halobacteriales</taxon>
        <taxon>Haloferacaceae</taxon>
        <taxon>Halorubrum</taxon>
    </lineage>
</organism>
<feature type="region of interest" description="Disordered" evidence="2">
    <location>
        <begin position="320"/>
        <end position="340"/>
    </location>
</feature>
<dbReference type="PANTHER" id="PTHR42693:SF33">
    <property type="entry name" value="ARYLSULFATASE"/>
    <property type="match status" value="1"/>
</dbReference>
<dbReference type="Gene3D" id="3.40.720.10">
    <property type="entry name" value="Alkaline Phosphatase, subunit A"/>
    <property type="match status" value="1"/>
</dbReference>
<dbReference type="EMBL" id="JBHSZZ010000039">
    <property type="protein sequence ID" value="MFC7187310.1"/>
    <property type="molecule type" value="Genomic_DNA"/>
</dbReference>
<comment type="similarity">
    <text evidence="1">Belongs to the sulfatase family.</text>
</comment>
<dbReference type="Proteomes" id="UP001596390">
    <property type="component" value="Unassembled WGS sequence"/>
</dbReference>
<evidence type="ECO:0000313" key="4">
    <source>
        <dbReference type="EMBL" id="MFC7187310.1"/>
    </source>
</evidence>
<dbReference type="Pfam" id="PF00884">
    <property type="entry name" value="Sulfatase"/>
    <property type="match status" value="1"/>
</dbReference>
<dbReference type="InterPro" id="IPR000917">
    <property type="entry name" value="Sulfatase_N"/>
</dbReference>
<protein>
    <submittedName>
        <fullName evidence="4">Sulfatase-like hydrolase/transferase</fullName>
    </submittedName>
</protein>
<evidence type="ECO:0000256" key="1">
    <source>
        <dbReference type="ARBA" id="ARBA00008779"/>
    </source>
</evidence>
<feature type="compositionally biased region" description="Low complexity" evidence="2">
    <location>
        <begin position="320"/>
        <end position="329"/>
    </location>
</feature>
<feature type="domain" description="Sulfatase N-terminal" evidence="3">
    <location>
        <begin position="5"/>
        <end position="313"/>
    </location>
</feature>
<gene>
    <name evidence="4" type="ORF">ACFQMK_10500</name>
</gene>
<comment type="caution">
    <text evidence="4">The sequence shown here is derived from an EMBL/GenBank/DDBJ whole genome shotgun (WGS) entry which is preliminary data.</text>
</comment>
<feature type="region of interest" description="Disordered" evidence="2">
    <location>
        <begin position="56"/>
        <end position="76"/>
    </location>
</feature>
<proteinExistence type="inferred from homology"/>
<sequence>MESAPNVFLLSADSLRADAFADATERLADELDGTRFPTAVAPAPFTASSVPALATGRFVDGTGPDGEAPEGPDGDPASLLTRFREAGYETILLTDNPLFRPALGESDPADGGLTARLDEALPRSVTRVVERGYFDAVWPLARRLGLLGPYYRPATALHDRARERIAAADGPVFCWIHYMDTHTPYWPPSDAAREPGDYRTSALSRSLAVRSVDDVEPRDLDPVRALYDRSCDALGTAVERFVARLRDRGHYDPDRDVLAVTADHGENSDPGREMVGHVPAASWESLVRVPLVVARPDWPASVVADQVSLIDLPRMLAVPATEAPGEPESATPPSPSSLAREHAFTVARALGASDLVRGVRRDDGEKLFGRRTADGVDALRTVAPSDDPGAERVRERRSADSAPGSDSESLSAVLAARGGPVGEAPDTRRYDDAQLRALGYLE</sequence>
<keyword evidence="5" id="KW-1185">Reference proteome</keyword>
<name>A0ABD5YD58_9EURY</name>
<evidence type="ECO:0000313" key="5">
    <source>
        <dbReference type="Proteomes" id="UP001596390"/>
    </source>
</evidence>
<feature type="compositionally biased region" description="Basic and acidic residues" evidence="2">
    <location>
        <begin position="389"/>
        <end position="399"/>
    </location>
</feature>
<dbReference type="AlphaFoldDB" id="A0ABD5YD58"/>
<reference evidence="4 5" key="1">
    <citation type="journal article" date="2019" name="Int. J. Syst. Evol. Microbiol.">
        <title>The Global Catalogue of Microorganisms (GCM) 10K type strain sequencing project: providing services to taxonomists for standard genome sequencing and annotation.</title>
        <authorList>
            <consortium name="The Broad Institute Genomics Platform"/>
            <consortium name="The Broad Institute Genome Sequencing Center for Infectious Disease"/>
            <person name="Wu L."/>
            <person name="Ma J."/>
        </authorList>
    </citation>
    <scope>NUCLEOTIDE SEQUENCE [LARGE SCALE GENOMIC DNA]</scope>
    <source>
        <strain evidence="4 5">Q85</strain>
    </source>
</reference>
<dbReference type="InterPro" id="IPR050738">
    <property type="entry name" value="Sulfatase"/>
</dbReference>
<accession>A0ABD5YD58</accession>